<evidence type="ECO:0008006" key="4">
    <source>
        <dbReference type="Google" id="ProtNLM"/>
    </source>
</evidence>
<accession>A0ABR2I693</accession>
<name>A0ABR2I693_9EUKA</name>
<feature type="region of interest" description="Disordered" evidence="1">
    <location>
        <begin position="407"/>
        <end position="443"/>
    </location>
</feature>
<evidence type="ECO:0000313" key="3">
    <source>
        <dbReference type="Proteomes" id="UP001470230"/>
    </source>
</evidence>
<dbReference type="PANTHER" id="PTHR45661">
    <property type="entry name" value="SURFACE ANTIGEN"/>
    <property type="match status" value="1"/>
</dbReference>
<dbReference type="InterPro" id="IPR026906">
    <property type="entry name" value="LRR_5"/>
</dbReference>
<dbReference type="Proteomes" id="UP001470230">
    <property type="component" value="Unassembled WGS sequence"/>
</dbReference>
<dbReference type="SUPFAM" id="SSF52058">
    <property type="entry name" value="L domain-like"/>
    <property type="match status" value="1"/>
</dbReference>
<dbReference type="InterPro" id="IPR053139">
    <property type="entry name" value="Surface_bspA-like"/>
</dbReference>
<keyword evidence="3" id="KW-1185">Reference proteome</keyword>
<dbReference type="Gene3D" id="3.80.10.10">
    <property type="entry name" value="Ribonuclease Inhibitor"/>
    <property type="match status" value="2"/>
</dbReference>
<dbReference type="EMBL" id="JAPFFF010000020">
    <property type="protein sequence ID" value="KAK8857357.1"/>
    <property type="molecule type" value="Genomic_DNA"/>
</dbReference>
<protein>
    <recommendedName>
        <fullName evidence="4">Surface antigen BspA-like protein</fullName>
    </recommendedName>
</protein>
<feature type="compositionally biased region" description="Basic and acidic residues" evidence="1">
    <location>
        <begin position="407"/>
        <end position="426"/>
    </location>
</feature>
<gene>
    <name evidence="2" type="ORF">M9Y10_015761</name>
</gene>
<organism evidence="2 3">
    <name type="scientific">Tritrichomonas musculus</name>
    <dbReference type="NCBI Taxonomy" id="1915356"/>
    <lineage>
        <taxon>Eukaryota</taxon>
        <taxon>Metamonada</taxon>
        <taxon>Parabasalia</taxon>
        <taxon>Tritrichomonadida</taxon>
        <taxon>Tritrichomonadidae</taxon>
        <taxon>Tritrichomonas</taxon>
    </lineage>
</organism>
<sequence>MEIQEKYRINFQLNPEDLTASIVESPKATGIVIIPRYFRYQKKNYTVTTIKSNAFYQNTIESITFADNSEVTTFEEEAFENSTIKKLQIPPKLNEIESRTFFLLKGLIEFDVSPKNHLFSYYNNELLIGKSQEDQNTFDILYLGRSDLTKVTIPSSIRVIKRYAFGESPNLETIKFDSNSQIEYIEGWVLCENLKKFEIPKTLKSTERDAFQYAYSLVDIFVSIENEVFSWIDDMFLIRRDKEDGDKETIAFCRRNVTEVIIPKNIKEIDAYAFLKCENLNSISFEKNSKLEVINESAFEKVNGLKDVVIPSSVRVVKKYAFCSMESLCSIQFLSEEIEIQSYCFCSSYELHSISFPNAKKIIFNDSFEDGTKIFMRKDAEISGVYVDENRDHIEFIKEVPKTEKVADNERQPLNHANNEKDENLRAEMTQSDSNQETKNDSRCCLLI</sequence>
<reference evidence="2 3" key="1">
    <citation type="submission" date="2024-04" db="EMBL/GenBank/DDBJ databases">
        <title>Tritrichomonas musculus Genome.</title>
        <authorList>
            <person name="Alves-Ferreira E."/>
            <person name="Grigg M."/>
            <person name="Lorenzi H."/>
            <person name="Galac M."/>
        </authorList>
    </citation>
    <scope>NUCLEOTIDE SEQUENCE [LARGE SCALE GENOMIC DNA]</scope>
    <source>
        <strain evidence="2 3">EAF2021</strain>
    </source>
</reference>
<evidence type="ECO:0000313" key="2">
    <source>
        <dbReference type="EMBL" id="KAK8857357.1"/>
    </source>
</evidence>
<comment type="caution">
    <text evidence="2">The sequence shown here is derived from an EMBL/GenBank/DDBJ whole genome shotgun (WGS) entry which is preliminary data.</text>
</comment>
<proteinExistence type="predicted"/>
<dbReference type="PANTHER" id="PTHR45661:SF3">
    <property type="entry name" value="IG-LIKE DOMAIN-CONTAINING PROTEIN"/>
    <property type="match status" value="1"/>
</dbReference>
<dbReference type="Pfam" id="PF13306">
    <property type="entry name" value="LRR_5"/>
    <property type="match status" value="3"/>
</dbReference>
<dbReference type="InterPro" id="IPR032675">
    <property type="entry name" value="LRR_dom_sf"/>
</dbReference>
<evidence type="ECO:0000256" key="1">
    <source>
        <dbReference type="SAM" id="MobiDB-lite"/>
    </source>
</evidence>